<dbReference type="EMBL" id="JELW01000019">
    <property type="protein sequence ID" value="EXU99408.1"/>
    <property type="molecule type" value="Genomic_DNA"/>
</dbReference>
<dbReference type="SMART" id="SM00028">
    <property type="entry name" value="TPR"/>
    <property type="match status" value="3"/>
</dbReference>
<comment type="caution">
    <text evidence="3">The sequence shown here is derived from an EMBL/GenBank/DDBJ whole genome shotgun (WGS) entry which is preliminary data.</text>
</comment>
<evidence type="ECO:0000256" key="1">
    <source>
        <dbReference type="PROSITE-ProRule" id="PRU00339"/>
    </source>
</evidence>
<proteinExistence type="predicted"/>
<accession>A0A014PPF6</accession>
<reference evidence="3 4" key="1">
    <citation type="submission" date="2014-02" db="EMBL/GenBank/DDBJ databases">
        <title>The genome sequence of the entomopathogenic fungus Metarhizium robertsii ARSEF 2575.</title>
        <authorList>
            <person name="Giuliano Garisto Donzelli B."/>
            <person name="Roe B.A."/>
            <person name="Macmil S.L."/>
            <person name="Krasnoff S.B."/>
            <person name="Gibson D.M."/>
        </authorList>
    </citation>
    <scope>NUCLEOTIDE SEQUENCE [LARGE SCALE GENOMIC DNA]</scope>
    <source>
        <strain evidence="3 4">ARSEF 2575</strain>
    </source>
</reference>
<dbReference type="Gene3D" id="1.25.40.10">
    <property type="entry name" value="Tetratricopeptide repeat domain"/>
    <property type="match status" value="1"/>
</dbReference>
<dbReference type="PROSITE" id="PS50005">
    <property type="entry name" value="TPR"/>
    <property type="match status" value="1"/>
</dbReference>
<feature type="domain" description="SET" evidence="2">
    <location>
        <begin position="372"/>
        <end position="551"/>
    </location>
</feature>
<dbReference type="SUPFAM" id="SSF82199">
    <property type="entry name" value="SET domain"/>
    <property type="match status" value="1"/>
</dbReference>
<keyword evidence="1" id="KW-0802">TPR repeat</keyword>
<dbReference type="Gene3D" id="2.170.270.10">
    <property type="entry name" value="SET domain"/>
    <property type="match status" value="1"/>
</dbReference>
<evidence type="ECO:0000313" key="3">
    <source>
        <dbReference type="EMBL" id="EXU99408.1"/>
    </source>
</evidence>
<dbReference type="eggNOG" id="KOG2084">
    <property type="taxonomic scope" value="Eukaryota"/>
</dbReference>
<dbReference type="HOGENOM" id="CLU_009043_1_0_1"/>
<protein>
    <submittedName>
        <fullName evidence="3">SET and tetratricopeptide domain protein</fullName>
    </submittedName>
</protein>
<gene>
    <name evidence="3" type="ORF">X797_007544</name>
</gene>
<dbReference type="SMART" id="SM00317">
    <property type="entry name" value="SET"/>
    <property type="match status" value="1"/>
</dbReference>
<sequence>MAGNTLFMTPEESVRVQKTVQDLRQKCQEQKGQRREPNDAKSLIQQATGSSLMEDMASSLFGLSQQRNSPDTMPAYAIGSPYLPCTTALSDLKPMGLSDLCMETHHRGRVLKVRRASPVVALKASSWAVMQGQSVDDVERIELFLHKSKYGQELLDLGSVFLVKEPYYTLNSQGEPVIRIDHPSDLVISTYSDGPESWRNTESDSVSTVRTAVMCKEEGNAALGKKDFPRAHARYTEGLSHIGKDDEASNTLSNDLHRNRAYINLLLQRFEEARSDALSSVTHSDGPDEKLLDAKAYYRAGTAAYSLGDFQDAKRFFDEQLKLEPDNRLAQINLRRINKRIQEQTTGVYDLSKIVSNLPKTQGRADAASFNGDTEVKESPGAGRGLFARRDFQPGETIMCEKAFCVVWGHERGAFSTLTCDVRDDAAIRVFPAGLHKAVVQNLLNNPSQAHKVLDLFSDYKSLGGKLLEQDGNPIIDTFQIHDIVQRNAFGPGQQTEDEDVTNASTGLWVRAAYINHSCVSNAKKDYVGDLMLLRATRRIAAGEEITHSYDESSDYDSRTAAIQRTWGFKCHCALCAAEEADGPALRKQRLELENEANALLQKENPSGANKISINRAKRLQQSLKDTYNDKRYKGLPRRAMSGLEQWLKTALAR</sequence>
<dbReference type="PROSITE" id="PS50280">
    <property type="entry name" value="SET"/>
    <property type="match status" value="1"/>
</dbReference>
<dbReference type="PROSITE" id="PS50293">
    <property type="entry name" value="TPR_REGION"/>
    <property type="match status" value="1"/>
</dbReference>
<dbReference type="InterPro" id="IPR046341">
    <property type="entry name" value="SET_dom_sf"/>
</dbReference>
<dbReference type="PANTHER" id="PTHR47643:SF2">
    <property type="entry name" value="TPR DOMAIN PROTEIN (AFU_ORTHOLOGUE AFUA_5G12710)"/>
    <property type="match status" value="1"/>
</dbReference>
<feature type="repeat" description="TPR" evidence="1">
    <location>
        <begin position="294"/>
        <end position="327"/>
    </location>
</feature>
<dbReference type="SUPFAM" id="SSF48452">
    <property type="entry name" value="TPR-like"/>
    <property type="match status" value="1"/>
</dbReference>
<dbReference type="InterPro" id="IPR001214">
    <property type="entry name" value="SET_dom"/>
</dbReference>
<dbReference type="InterPro" id="IPR053209">
    <property type="entry name" value="Gramillin-biosynth_MTr"/>
</dbReference>
<name>A0A014PPF6_9HYPO</name>
<dbReference type="PANTHER" id="PTHR47643">
    <property type="entry name" value="TPR DOMAIN PROTEIN (AFU_ORTHOLOGUE AFUA_5G12710)"/>
    <property type="match status" value="1"/>
</dbReference>
<dbReference type="Proteomes" id="UP000030151">
    <property type="component" value="Unassembled WGS sequence"/>
</dbReference>
<dbReference type="AlphaFoldDB" id="A0A014PPF6"/>
<dbReference type="InterPro" id="IPR011990">
    <property type="entry name" value="TPR-like_helical_dom_sf"/>
</dbReference>
<organism evidence="3 4">
    <name type="scientific">Metarhizium robertsii</name>
    <dbReference type="NCBI Taxonomy" id="568076"/>
    <lineage>
        <taxon>Eukaryota</taxon>
        <taxon>Fungi</taxon>
        <taxon>Dikarya</taxon>
        <taxon>Ascomycota</taxon>
        <taxon>Pezizomycotina</taxon>
        <taxon>Sordariomycetes</taxon>
        <taxon>Hypocreomycetidae</taxon>
        <taxon>Hypocreales</taxon>
        <taxon>Clavicipitaceae</taxon>
        <taxon>Metarhizium</taxon>
    </lineage>
</organism>
<dbReference type="Pfam" id="PF00856">
    <property type="entry name" value="SET"/>
    <property type="match status" value="1"/>
</dbReference>
<dbReference type="OrthoDB" id="1028014at2759"/>
<evidence type="ECO:0000313" key="4">
    <source>
        <dbReference type="Proteomes" id="UP000030151"/>
    </source>
</evidence>
<evidence type="ECO:0000259" key="2">
    <source>
        <dbReference type="PROSITE" id="PS50280"/>
    </source>
</evidence>
<dbReference type="InterPro" id="IPR019734">
    <property type="entry name" value="TPR_rpt"/>
</dbReference>